<dbReference type="SUPFAM" id="SSF56574">
    <property type="entry name" value="Serpins"/>
    <property type="match status" value="1"/>
</dbReference>
<proteinExistence type="inferred from homology"/>
<dbReference type="InterPro" id="IPR023796">
    <property type="entry name" value="Serpin_dom"/>
</dbReference>
<evidence type="ECO:0000259" key="2">
    <source>
        <dbReference type="Pfam" id="PF00079"/>
    </source>
</evidence>
<keyword evidence="4" id="KW-1185">Reference proteome</keyword>
<dbReference type="Pfam" id="PF00079">
    <property type="entry name" value="Serpin"/>
    <property type="match status" value="1"/>
</dbReference>
<name>A0A7J7MVQ0_9MAGN</name>
<dbReference type="OrthoDB" id="1063785at2759"/>
<dbReference type="InterPro" id="IPR042178">
    <property type="entry name" value="Serpin_sf_1"/>
</dbReference>
<dbReference type="Proteomes" id="UP000541444">
    <property type="component" value="Unassembled WGS sequence"/>
</dbReference>
<comment type="similarity">
    <text evidence="1">Belongs to the serpin family.</text>
</comment>
<gene>
    <name evidence="3" type="ORF">GIB67_012493</name>
</gene>
<organism evidence="3 4">
    <name type="scientific">Kingdonia uniflora</name>
    <dbReference type="NCBI Taxonomy" id="39325"/>
    <lineage>
        <taxon>Eukaryota</taxon>
        <taxon>Viridiplantae</taxon>
        <taxon>Streptophyta</taxon>
        <taxon>Embryophyta</taxon>
        <taxon>Tracheophyta</taxon>
        <taxon>Spermatophyta</taxon>
        <taxon>Magnoliopsida</taxon>
        <taxon>Ranunculales</taxon>
        <taxon>Circaeasteraceae</taxon>
        <taxon>Kingdonia</taxon>
    </lineage>
</organism>
<feature type="domain" description="Serpin" evidence="2">
    <location>
        <begin position="22"/>
        <end position="73"/>
    </location>
</feature>
<protein>
    <recommendedName>
        <fullName evidence="2">Serpin domain-containing protein</fullName>
    </recommendedName>
</protein>
<sequence>MFGRVESVVAQERKRSKGMDLELVKSVGMGEAEDKNFVYSPVSIQLALSLVASGSTGKTLEQMLGFLNSKSLDDLNALSSRPI</sequence>
<reference evidence="3 4" key="1">
    <citation type="journal article" date="2020" name="IScience">
        <title>Genome Sequencing of the Endangered Kingdonia uniflora (Circaeasteraceae, Ranunculales) Reveals Potential Mechanisms of Evolutionary Specialization.</title>
        <authorList>
            <person name="Sun Y."/>
            <person name="Deng T."/>
            <person name="Zhang A."/>
            <person name="Moore M.J."/>
            <person name="Landis J.B."/>
            <person name="Lin N."/>
            <person name="Zhang H."/>
            <person name="Zhang X."/>
            <person name="Huang J."/>
            <person name="Zhang X."/>
            <person name="Sun H."/>
            <person name="Wang H."/>
        </authorList>
    </citation>
    <scope>NUCLEOTIDE SEQUENCE [LARGE SCALE GENOMIC DNA]</scope>
    <source>
        <strain evidence="3">TB1705</strain>
        <tissue evidence="3">Leaf</tissue>
    </source>
</reference>
<dbReference type="Gene3D" id="3.30.497.10">
    <property type="entry name" value="Antithrombin, subunit I, domain 2"/>
    <property type="match status" value="1"/>
</dbReference>
<dbReference type="InterPro" id="IPR036186">
    <property type="entry name" value="Serpin_sf"/>
</dbReference>
<dbReference type="EMBL" id="JACGCM010001217">
    <property type="protein sequence ID" value="KAF6158850.1"/>
    <property type="molecule type" value="Genomic_DNA"/>
</dbReference>
<dbReference type="AlphaFoldDB" id="A0A7J7MVQ0"/>
<evidence type="ECO:0000313" key="4">
    <source>
        <dbReference type="Proteomes" id="UP000541444"/>
    </source>
</evidence>
<evidence type="ECO:0000256" key="1">
    <source>
        <dbReference type="ARBA" id="ARBA00009500"/>
    </source>
</evidence>
<accession>A0A7J7MVQ0</accession>
<comment type="caution">
    <text evidence="3">The sequence shown here is derived from an EMBL/GenBank/DDBJ whole genome shotgun (WGS) entry which is preliminary data.</text>
</comment>
<evidence type="ECO:0000313" key="3">
    <source>
        <dbReference type="EMBL" id="KAF6158850.1"/>
    </source>
</evidence>